<keyword evidence="4" id="KW-0418">Kinase</keyword>
<feature type="repeat" description="TPR" evidence="6">
    <location>
        <begin position="191"/>
        <end position="224"/>
    </location>
</feature>
<evidence type="ECO:0000313" key="9">
    <source>
        <dbReference type="EMBL" id="OXA77375.1"/>
    </source>
</evidence>
<dbReference type="Gene3D" id="1.25.40.10">
    <property type="entry name" value="Tetratricopeptide repeat domain"/>
    <property type="match status" value="2"/>
</dbReference>
<accession>A0ABX4BNF2</accession>
<dbReference type="InterPro" id="IPR050482">
    <property type="entry name" value="Sensor_HK_TwoCompSys"/>
</dbReference>
<dbReference type="InterPro" id="IPR036890">
    <property type="entry name" value="HATPase_C_sf"/>
</dbReference>
<evidence type="ECO:0000313" key="10">
    <source>
        <dbReference type="Proteomes" id="UP000198382"/>
    </source>
</evidence>
<keyword evidence="7" id="KW-0472">Membrane</keyword>
<dbReference type="Proteomes" id="UP000198382">
    <property type="component" value="Unassembled WGS sequence"/>
</dbReference>
<dbReference type="Pfam" id="PF13181">
    <property type="entry name" value="TPR_8"/>
    <property type="match status" value="1"/>
</dbReference>
<dbReference type="SUPFAM" id="SSF48452">
    <property type="entry name" value="TPR-like"/>
    <property type="match status" value="2"/>
</dbReference>
<evidence type="ECO:0000256" key="3">
    <source>
        <dbReference type="ARBA" id="ARBA00022679"/>
    </source>
</evidence>
<keyword evidence="10" id="KW-1185">Reference proteome</keyword>
<dbReference type="PANTHER" id="PTHR24421">
    <property type="entry name" value="NITRATE/NITRITE SENSOR PROTEIN NARX-RELATED"/>
    <property type="match status" value="1"/>
</dbReference>
<dbReference type="InterPro" id="IPR003594">
    <property type="entry name" value="HATPase_dom"/>
</dbReference>
<gene>
    <name evidence="9" type="ORF">B0A65_17060</name>
</gene>
<comment type="caution">
    <text evidence="9">The sequence shown here is derived from an EMBL/GenBank/DDBJ whole genome shotgun (WGS) entry which is preliminary data.</text>
</comment>
<evidence type="ECO:0000256" key="6">
    <source>
        <dbReference type="PROSITE-ProRule" id="PRU00339"/>
    </source>
</evidence>
<evidence type="ECO:0000256" key="7">
    <source>
        <dbReference type="SAM" id="Phobius"/>
    </source>
</evidence>
<evidence type="ECO:0000256" key="4">
    <source>
        <dbReference type="ARBA" id="ARBA00022777"/>
    </source>
</evidence>
<feature type="transmembrane region" description="Helical" evidence="7">
    <location>
        <begin position="346"/>
        <end position="364"/>
    </location>
</feature>
<sequence length="569" mass="65602">MTLLLIAVLFVRFCERKTAIKPKTEHTEEIKRLTDVADIYFDTDKKDSAIYVFNKVKVLCDPKTNPIDYVYAVTCIAELHQKNCDYIASEASATEALPYLKDIKNPRYSWIVYNILGINYTHSYDNKNAILCFKKAIKLKTSVWRKSLAINNLVVVYMEQHKYKEAAILLNILASQKNISSYDAANNNDHAYIIDNLGYCYYKLGNSEKALECYYEGLKIRLQPKNDDGLSTSYKHLSVFFQKTNPGLAKEYAKKAFDHASEINNIVERISSLSLLVNNTEGNELKKYSLHYIHLVDSLNLANKKIKNQFSNIKYNFNKDRAENLQLKALKIENNLQLERQKSRIIISYVIIAFVLGLILFLYFHLTLKGEKEKNDAIFSSEIRISKKLHDELANDVYQTIAFAETKDLENDENKEKLLNNLDNIYFRTRNISKENSDISTDKNYPLAVKEMISGHKSPEINILINGFDTIRWDEIERNKKIILYRVLQELFVNMKKHSEASLVSISFNIKNKNLQVIYSDNGTGIKNNSLILKNGLQNVESRIKTINGTINFGNNSQKGFKISFTFPL</sequence>
<keyword evidence="5" id="KW-0902">Two-component regulatory system</keyword>
<protein>
    <recommendedName>
        <fullName evidence="2">histidine kinase</fullName>
        <ecNumber evidence="2">2.7.13.3</ecNumber>
    </recommendedName>
</protein>
<dbReference type="InterPro" id="IPR019734">
    <property type="entry name" value="TPR_rpt"/>
</dbReference>
<dbReference type="PANTHER" id="PTHR24421:SF10">
    <property type="entry name" value="NITRATE_NITRITE SENSOR PROTEIN NARQ"/>
    <property type="match status" value="1"/>
</dbReference>
<keyword evidence="6" id="KW-0802">TPR repeat</keyword>
<organism evidence="9 10">
    <name type="scientific">Flavobacterium frigidimaris</name>
    <dbReference type="NCBI Taxonomy" id="262320"/>
    <lineage>
        <taxon>Bacteria</taxon>
        <taxon>Pseudomonadati</taxon>
        <taxon>Bacteroidota</taxon>
        <taxon>Flavobacteriia</taxon>
        <taxon>Flavobacteriales</taxon>
        <taxon>Flavobacteriaceae</taxon>
        <taxon>Flavobacterium</taxon>
    </lineage>
</organism>
<name>A0ABX4BNF2_FLAFR</name>
<evidence type="ECO:0000259" key="8">
    <source>
        <dbReference type="Pfam" id="PF02518"/>
    </source>
</evidence>
<dbReference type="PROSITE" id="PS50005">
    <property type="entry name" value="TPR"/>
    <property type="match status" value="1"/>
</dbReference>
<evidence type="ECO:0000256" key="5">
    <source>
        <dbReference type="ARBA" id="ARBA00023012"/>
    </source>
</evidence>
<dbReference type="Pfam" id="PF02518">
    <property type="entry name" value="HATPase_c"/>
    <property type="match status" value="1"/>
</dbReference>
<dbReference type="SUPFAM" id="SSF55874">
    <property type="entry name" value="ATPase domain of HSP90 chaperone/DNA topoisomerase II/histidine kinase"/>
    <property type="match status" value="1"/>
</dbReference>
<keyword evidence="7" id="KW-0812">Transmembrane</keyword>
<keyword evidence="3" id="KW-0808">Transferase</keyword>
<comment type="catalytic activity">
    <reaction evidence="1">
        <text>ATP + protein L-histidine = ADP + protein N-phospho-L-histidine.</text>
        <dbReference type="EC" id="2.7.13.3"/>
    </reaction>
</comment>
<feature type="domain" description="Histidine kinase/HSP90-like ATPase" evidence="8">
    <location>
        <begin position="482"/>
        <end position="569"/>
    </location>
</feature>
<reference evidence="9 10" key="1">
    <citation type="submission" date="2016-11" db="EMBL/GenBank/DDBJ databases">
        <title>Whole genomes of Flavobacteriaceae.</title>
        <authorList>
            <person name="Stine C."/>
            <person name="Li C."/>
            <person name="Tadesse D."/>
        </authorList>
    </citation>
    <scope>NUCLEOTIDE SEQUENCE [LARGE SCALE GENOMIC DNA]</scope>
    <source>
        <strain evidence="9 10">DSM 15937</strain>
    </source>
</reference>
<dbReference type="EMBL" id="MUGV01000029">
    <property type="protein sequence ID" value="OXA77375.1"/>
    <property type="molecule type" value="Genomic_DNA"/>
</dbReference>
<proteinExistence type="predicted"/>
<dbReference type="Gene3D" id="3.30.565.10">
    <property type="entry name" value="Histidine kinase-like ATPase, C-terminal domain"/>
    <property type="match status" value="1"/>
</dbReference>
<dbReference type="EC" id="2.7.13.3" evidence="2"/>
<dbReference type="SMART" id="SM00028">
    <property type="entry name" value="TPR"/>
    <property type="match status" value="2"/>
</dbReference>
<evidence type="ECO:0000256" key="2">
    <source>
        <dbReference type="ARBA" id="ARBA00012438"/>
    </source>
</evidence>
<dbReference type="InterPro" id="IPR011990">
    <property type="entry name" value="TPR-like_helical_dom_sf"/>
</dbReference>
<evidence type="ECO:0000256" key="1">
    <source>
        <dbReference type="ARBA" id="ARBA00000085"/>
    </source>
</evidence>
<keyword evidence="7" id="KW-1133">Transmembrane helix</keyword>